<dbReference type="SUPFAM" id="SSF52540">
    <property type="entry name" value="P-loop containing nucleoside triphosphate hydrolases"/>
    <property type="match status" value="1"/>
</dbReference>
<name>A0A3M7Q422_BRAPC</name>
<dbReference type="InterPro" id="IPR014001">
    <property type="entry name" value="Helicase_ATP-bd"/>
</dbReference>
<evidence type="ECO:0000313" key="4">
    <source>
        <dbReference type="Proteomes" id="UP000276133"/>
    </source>
</evidence>
<dbReference type="EMBL" id="REGN01007549">
    <property type="protein sequence ID" value="RNA05969.1"/>
    <property type="molecule type" value="Genomic_DNA"/>
</dbReference>
<dbReference type="GO" id="GO:0004386">
    <property type="term" value="F:helicase activity"/>
    <property type="evidence" value="ECO:0007669"/>
    <property type="project" value="UniProtKB-KW"/>
</dbReference>
<keyword evidence="3" id="KW-0347">Helicase</keyword>
<reference evidence="3 4" key="1">
    <citation type="journal article" date="2018" name="Sci. Rep.">
        <title>Genomic signatures of local adaptation to the degree of environmental predictability in rotifers.</title>
        <authorList>
            <person name="Franch-Gras L."/>
            <person name="Hahn C."/>
            <person name="Garcia-Roger E.M."/>
            <person name="Carmona M.J."/>
            <person name="Serra M."/>
            <person name="Gomez A."/>
        </authorList>
    </citation>
    <scope>NUCLEOTIDE SEQUENCE [LARGE SCALE GENOMIC DNA]</scope>
    <source>
        <strain evidence="3">HYR1</strain>
    </source>
</reference>
<dbReference type="AlphaFoldDB" id="A0A3M7Q422"/>
<proteinExistence type="predicted"/>
<dbReference type="STRING" id="10195.A0A3M7Q422"/>
<feature type="compositionally biased region" description="Polar residues" evidence="1">
    <location>
        <begin position="1"/>
        <end position="15"/>
    </location>
</feature>
<dbReference type="CDD" id="cd17917">
    <property type="entry name" value="DEXHc_RHA-like"/>
    <property type="match status" value="1"/>
</dbReference>
<protein>
    <submittedName>
        <fullName evidence="3">ATP-dependent RNA helicase TDRD9</fullName>
    </submittedName>
</protein>
<dbReference type="PANTHER" id="PTHR18934:SF113">
    <property type="entry name" value="ATP-DEPENDENT RNA HELICASE TDRD9"/>
    <property type="match status" value="1"/>
</dbReference>
<sequence>MSEYLSQKSVKTEATSPRKRTIGHLVPATGGFGLQPKIDPEEQRLIEEENLNYSSHSKRARTYEQNFEYVEANRKSENQIVSKLNQVNLAKTEPELPDSTLIDYYNTPSFNFFNHKYNSNLPILQHREEIVQNLQEYNIMIIQGNTGCGKTTQVPQFIIDDAAQSSRRCKMLITQPRRIAAKSISKRVCDERGWKWGSVCGYKVSLENKFSEETRIFYVTTGYLLEMIVANHAELQNYTHIILDEIHDRDLDTDLVILLIKLLLMKQFTGKVVMMSATLDPEIFIQYFSPYAIKNHIPVIQCQINVFDVVTKHLDDIEDMVNLQSEPNSEK</sequence>
<keyword evidence="4" id="KW-1185">Reference proteome</keyword>
<dbReference type="Pfam" id="PF00270">
    <property type="entry name" value="DEAD"/>
    <property type="match status" value="1"/>
</dbReference>
<comment type="caution">
    <text evidence="3">The sequence shown here is derived from an EMBL/GenBank/DDBJ whole genome shotgun (WGS) entry which is preliminary data.</text>
</comment>
<dbReference type="InterPro" id="IPR011545">
    <property type="entry name" value="DEAD/DEAH_box_helicase_dom"/>
</dbReference>
<organism evidence="3 4">
    <name type="scientific">Brachionus plicatilis</name>
    <name type="common">Marine rotifer</name>
    <name type="synonym">Brachionus muelleri</name>
    <dbReference type="NCBI Taxonomy" id="10195"/>
    <lineage>
        <taxon>Eukaryota</taxon>
        <taxon>Metazoa</taxon>
        <taxon>Spiralia</taxon>
        <taxon>Gnathifera</taxon>
        <taxon>Rotifera</taxon>
        <taxon>Eurotatoria</taxon>
        <taxon>Monogononta</taxon>
        <taxon>Pseudotrocha</taxon>
        <taxon>Ploima</taxon>
        <taxon>Brachionidae</taxon>
        <taxon>Brachionus</taxon>
    </lineage>
</organism>
<evidence type="ECO:0000256" key="1">
    <source>
        <dbReference type="SAM" id="MobiDB-lite"/>
    </source>
</evidence>
<dbReference type="GO" id="GO:0003723">
    <property type="term" value="F:RNA binding"/>
    <property type="evidence" value="ECO:0007669"/>
    <property type="project" value="TreeGrafter"/>
</dbReference>
<gene>
    <name evidence="3" type="ORF">BpHYR1_052411</name>
</gene>
<dbReference type="Gene3D" id="3.40.50.300">
    <property type="entry name" value="P-loop containing nucleotide triphosphate hydrolases"/>
    <property type="match status" value="1"/>
</dbReference>
<dbReference type="GO" id="GO:0005524">
    <property type="term" value="F:ATP binding"/>
    <property type="evidence" value="ECO:0007669"/>
    <property type="project" value="InterPro"/>
</dbReference>
<evidence type="ECO:0000313" key="3">
    <source>
        <dbReference type="EMBL" id="RNA05969.1"/>
    </source>
</evidence>
<keyword evidence="3" id="KW-0547">Nucleotide-binding</keyword>
<feature type="region of interest" description="Disordered" evidence="1">
    <location>
        <begin position="1"/>
        <end position="26"/>
    </location>
</feature>
<dbReference type="PANTHER" id="PTHR18934">
    <property type="entry name" value="ATP-DEPENDENT RNA HELICASE"/>
    <property type="match status" value="1"/>
</dbReference>
<feature type="domain" description="Helicase ATP-binding" evidence="2">
    <location>
        <begin position="131"/>
        <end position="297"/>
    </location>
</feature>
<accession>A0A3M7Q422</accession>
<dbReference type="InterPro" id="IPR027417">
    <property type="entry name" value="P-loop_NTPase"/>
</dbReference>
<keyword evidence="3" id="KW-0378">Hydrolase</keyword>
<dbReference type="Proteomes" id="UP000276133">
    <property type="component" value="Unassembled WGS sequence"/>
</dbReference>
<dbReference type="SMART" id="SM00487">
    <property type="entry name" value="DEXDc"/>
    <property type="match status" value="1"/>
</dbReference>
<evidence type="ECO:0000259" key="2">
    <source>
        <dbReference type="PROSITE" id="PS51192"/>
    </source>
</evidence>
<dbReference type="OrthoDB" id="5790466at2759"/>
<dbReference type="PROSITE" id="PS51192">
    <property type="entry name" value="HELICASE_ATP_BIND_1"/>
    <property type="match status" value="1"/>
</dbReference>
<keyword evidence="3" id="KW-0067">ATP-binding</keyword>